<comment type="caution">
    <text evidence="1">The sequence shown here is derived from an EMBL/GenBank/DDBJ whole genome shotgun (WGS) entry which is preliminary data.</text>
</comment>
<protein>
    <submittedName>
        <fullName evidence="1">Uncharacterized protein</fullName>
    </submittedName>
</protein>
<dbReference type="AlphaFoldDB" id="A0AAD9ZLH9"/>
<accession>A0AAD9ZLH9</accession>
<evidence type="ECO:0000313" key="2">
    <source>
        <dbReference type="Proteomes" id="UP001281410"/>
    </source>
</evidence>
<reference evidence="1" key="1">
    <citation type="journal article" date="2023" name="Plant J.">
        <title>Genome sequences and population genomics provide insights into the demographic history, inbreeding, and mutation load of two 'living fossil' tree species of Dipteronia.</title>
        <authorList>
            <person name="Feng Y."/>
            <person name="Comes H.P."/>
            <person name="Chen J."/>
            <person name="Zhu S."/>
            <person name="Lu R."/>
            <person name="Zhang X."/>
            <person name="Li P."/>
            <person name="Qiu J."/>
            <person name="Olsen K.M."/>
            <person name="Qiu Y."/>
        </authorList>
    </citation>
    <scope>NUCLEOTIDE SEQUENCE</scope>
    <source>
        <strain evidence="1">NBL</strain>
    </source>
</reference>
<proteinExistence type="predicted"/>
<name>A0AAD9ZLH9_9ROSI</name>
<dbReference type="Proteomes" id="UP001281410">
    <property type="component" value="Unassembled WGS sequence"/>
</dbReference>
<evidence type="ECO:0000313" key="1">
    <source>
        <dbReference type="EMBL" id="KAK3184287.1"/>
    </source>
</evidence>
<dbReference type="EMBL" id="JANJYJ010000010">
    <property type="protein sequence ID" value="KAK3184287.1"/>
    <property type="molecule type" value="Genomic_DNA"/>
</dbReference>
<organism evidence="1 2">
    <name type="scientific">Dipteronia sinensis</name>
    <dbReference type="NCBI Taxonomy" id="43782"/>
    <lineage>
        <taxon>Eukaryota</taxon>
        <taxon>Viridiplantae</taxon>
        <taxon>Streptophyta</taxon>
        <taxon>Embryophyta</taxon>
        <taxon>Tracheophyta</taxon>
        <taxon>Spermatophyta</taxon>
        <taxon>Magnoliopsida</taxon>
        <taxon>eudicotyledons</taxon>
        <taxon>Gunneridae</taxon>
        <taxon>Pentapetalae</taxon>
        <taxon>rosids</taxon>
        <taxon>malvids</taxon>
        <taxon>Sapindales</taxon>
        <taxon>Sapindaceae</taxon>
        <taxon>Hippocastanoideae</taxon>
        <taxon>Acereae</taxon>
        <taxon>Dipteronia</taxon>
    </lineage>
</organism>
<dbReference type="PANTHER" id="PTHR33116">
    <property type="entry name" value="REVERSE TRANSCRIPTASE ZINC-BINDING DOMAIN-CONTAINING PROTEIN-RELATED-RELATED"/>
    <property type="match status" value="1"/>
</dbReference>
<sequence length="158" mass="17674">MREYMDIFCDISGQQVSFPKSKTYCSSNISNYVARALAELCGSPVTKNLGSYLGVPLIHGRITKDTYKEILVKTQKRLATWKSASLSFAGRCTLIKSVTSALSVYAMQSIKLPSDICKTLDKINMDFLWGSSVDRRKIQLINWETGFDEDLGLVVVMI</sequence>
<dbReference type="PANTHER" id="PTHR33116:SF70">
    <property type="entry name" value="NON-LTR RETROELEMENT REVERSE TRANSCRIPTASE-LIKE PROTEIN"/>
    <property type="match status" value="1"/>
</dbReference>
<gene>
    <name evidence="1" type="ORF">Dsin_031573</name>
</gene>
<keyword evidence="2" id="KW-1185">Reference proteome</keyword>